<sequence length="205" mass="22262">MKLKLVFPAIFCTILSFTTVFAQTNARVEKIQGIETYVMCEPLRAYETVFEIASGAKAASLFTGGVVNEGVSEKAAQFVRRASKDGKKDNKAFDAVVISGSKTAIAVKFKEEAGANKGLAKVRKIDGLAVYVMNEPVLDYETVVDASGGVKAKSYFTGGIVNNSIEEDIEQFVRRVKKEATEAKRPIDAIVYSSGKRAIGIKFKE</sequence>
<dbReference type="RefSeq" id="WP_114406556.1">
    <property type="nucleotide sequence ID" value="NZ_QOWE01000010.1"/>
</dbReference>
<comment type="caution">
    <text evidence="2">The sequence shown here is derived from an EMBL/GenBank/DDBJ whole genome shotgun (WGS) entry which is preliminary data.</text>
</comment>
<keyword evidence="1" id="KW-0732">Signal</keyword>
<reference evidence="2 3" key="1">
    <citation type="submission" date="2018-07" db="EMBL/GenBank/DDBJ databases">
        <title>Genome analysis of Larkinella rosea.</title>
        <authorList>
            <person name="Zhou Z."/>
            <person name="Wang G."/>
        </authorList>
    </citation>
    <scope>NUCLEOTIDE SEQUENCE [LARGE SCALE GENOMIC DNA]</scope>
    <source>
        <strain evidence="3">zzj9</strain>
    </source>
</reference>
<organism evidence="2 3">
    <name type="scientific">Larkinella punicea</name>
    <dbReference type="NCBI Taxonomy" id="2315727"/>
    <lineage>
        <taxon>Bacteria</taxon>
        <taxon>Pseudomonadati</taxon>
        <taxon>Bacteroidota</taxon>
        <taxon>Cytophagia</taxon>
        <taxon>Cytophagales</taxon>
        <taxon>Spirosomataceae</taxon>
        <taxon>Larkinella</taxon>
    </lineage>
</organism>
<dbReference type="Proteomes" id="UP000253383">
    <property type="component" value="Unassembled WGS sequence"/>
</dbReference>
<dbReference type="EMBL" id="QOWE01000010">
    <property type="protein sequence ID" value="RCR68917.1"/>
    <property type="molecule type" value="Genomic_DNA"/>
</dbReference>
<protein>
    <submittedName>
        <fullName evidence="2">Uncharacterized protein</fullName>
    </submittedName>
</protein>
<proteinExistence type="predicted"/>
<evidence type="ECO:0000313" key="3">
    <source>
        <dbReference type="Proteomes" id="UP000253383"/>
    </source>
</evidence>
<keyword evidence="3" id="KW-1185">Reference proteome</keyword>
<gene>
    <name evidence="2" type="ORF">DUE52_13555</name>
</gene>
<accession>A0A368JMN4</accession>
<dbReference type="AlphaFoldDB" id="A0A368JMN4"/>
<feature type="chain" id="PRO_5016562548" evidence="1">
    <location>
        <begin position="23"/>
        <end position="205"/>
    </location>
</feature>
<evidence type="ECO:0000313" key="2">
    <source>
        <dbReference type="EMBL" id="RCR68917.1"/>
    </source>
</evidence>
<dbReference type="OrthoDB" id="943754at2"/>
<name>A0A368JMN4_9BACT</name>
<evidence type="ECO:0000256" key="1">
    <source>
        <dbReference type="SAM" id="SignalP"/>
    </source>
</evidence>
<feature type="signal peptide" evidence="1">
    <location>
        <begin position="1"/>
        <end position="22"/>
    </location>
</feature>